<dbReference type="Proteomes" id="UP001180020">
    <property type="component" value="Unassembled WGS sequence"/>
</dbReference>
<dbReference type="InterPro" id="IPR042197">
    <property type="entry name" value="Apaf_helical"/>
</dbReference>
<evidence type="ECO:0000256" key="3">
    <source>
        <dbReference type="ARBA" id="ARBA00022821"/>
    </source>
</evidence>
<keyword evidence="3" id="KW-0611">Plant defense</keyword>
<evidence type="ECO:0000259" key="6">
    <source>
        <dbReference type="Pfam" id="PF23247"/>
    </source>
</evidence>
<feature type="domain" description="Disease resistance protein At4g27190-like leucine-rich repeats" evidence="6">
    <location>
        <begin position="984"/>
        <end position="1023"/>
    </location>
</feature>
<evidence type="ECO:0000259" key="5">
    <source>
        <dbReference type="Pfam" id="PF00931"/>
    </source>
</evidence>
<gene>
    <name evidence="7" type="ORF">QJS10_CPB21g00884</name>
</gene>
<dbReference type="AlphaFoldDB" id="A0AAV9C587"/>
<dbReference type="Gene3D" id="1.10.10.10">
    <property type="entry name" value="Winged helix-like DNA-binding domain superfamily/Winged helix DNA-binding domain"/>
    <property type="match status" value="1"/>
</dbReference>
<dbReference type="InterPro" id="IPR057135">
    <property type="entry name" value="At4g27190-like_LRR"/>
</dbReference>
<dbReference type="SUPFAM" id="SSF52058">
    <property type="entry name" value="L domain-like"/>
    <property type="match status" value="1"/>
</dbReference>
<dbReference type="Gene3D" id="3.40.50.300">
    <property type="entry name" value="P-loop containing nucleotide triphosphate hydrolases"/>
    <property type="match status" value="1"/>
</dbReference>
<dbReference type="PANTHER" id="PTHR33463">
    <property type="entry name" value="NB-ARC DOMAIN-CONTAINING PROTEIN-RELATED"/>
    <property type="match status" value="1"/>
</dbReference>
<reference evidence="7" key="1">
    <citation type="journal article" date="2023" name="Nat. Commun.">
        <title>Diploid and tetraploid genomes of Acorus and the evolution of monocots.</title>
        <authorList>
            <person name="Ma L."/>
            <person name="Liu K.W."/>
            <person name="Li Z."/>
            <person name="Hsiao Y.Y."/>
            <person name="Qi Y."/>
            <person name="Fu T."/>
            <person name="Tang G.D."/>
            <person name="Zhang D."/>
            <person name="Sun W.H."/>
            <person name="Liu D.K."/>
            <person name="Li Y."/>
            <person name="Chen G.Z."/>
            <person name="Liu X.D."/>
            <person name="Liao X.Y."/>
            <person name="Jiang Y.T."/>
            <person name="Yu X."/>
            <person name="Hao Y."/>
            <person name="Huang J."/>
            <person name="Zhao X.W."/>
            <person name="Ke S."/>
            <person name="Chen Y.Y."/>
            <person name="Wu W.L."/>
            <person name="Hsu J.L."/>
            <person name="Lin Y.F."/>
            <person name="Huang M.D."/>
            <person name="Li C.Y."/>
            <person name="Huang L."/>
            <person name="Wang Z.W."/>
            <person name="Zhao X."/>
            <person name="Zhong W.Y."/>
            <person name="Peng D.H."/>
            <person name="Ahmad S."/>
            <person name="Lan S."/>
            <person name="Zhang J.S."/>
            <person name="Tsai W.C."/>
            <person name="Van de Peer Y."/>
            <person name="Liu Z.J."/>
        </authorList>
    </citation>
    <scope>NUCLEOTIDE SEQUENCE</scope>
    <source>
        <strain evidence="7">CP</strain>
    </source>
</reference>
<dbReference type="InterPro" id="IPR001611">
    <property type="entry name" value="Leu-rich_rpt"/>
</dbReference>
<dbReference type="GO" id="GO:0043531">
    <property type="term" value="F:ADP binding"/>
    <property type="evidence" value="ECO:0007669"/>
    <property type="project" value="InterPro"/>
</dbReference>
<feature type="domain" description="NB-ARC" evidence="5">
    <location>
        <begin position="164"/>
        <end position="310"/>
    </location>
</feature>
<dbReference type="SUPFAM" id="SSF52540">
    <property type="entry name" value="P-loop containing nucleoside triphosphate hydrolases"/>
    <property type="match status" value="1"/>
</dbReference>
<dbReference type="InterPro" id="IPR050905">
    <property type="entry name" value="Plant_NBS-LRR"/>
</dbReference>
<dbReference type="GO" id="GO:0006952">
    <property type="term" value="P:defense response"/>
    <property type="evidence" value="ECO:0007669"/>
    <property type="project" value="UniProtKB-KW"/>
</dbReference>
<evidence type="ECO:0000256" key="1">
    <source>
        <dbReference type="ARBA" id="ARBA00008894"/>
    </source>
</evidence>
<feature type="domain" description="Disease resistance protein At4g27190-like leucine-rich repeats" evidence="6">
    <location>
        <begin position="785"/>
        <end position="946"/>
    </location>
</feature>
<sequence length="1054" mass="119264">MLPFIMDIIKNTMVPVLEITKLHVGYFICCETYVDDLNVRVKNLEPKKKDRQELANEIGYVPTHELEDWLNKVQQLEDDTKRMADMVGEHQRCFTWLSDLGSRYNLGKEAAEKKAIVDELLQQKLDHVSRPAPVPGFESLPSGDFQAFKSTTLVIMKVVVAVKNFGVDIIGLYGMGGIGKTTLVEEVSRQAMEWNMFKKVIMVTVSQKPIMESIQEKMAEQLGIDIKQEAISSAKLFRLIKQAGKVLLILDDMWSYLNLSKMGIPSECCKIIITSRSLEVCNSMGSKTNIQLGALSPADSWELFKANSMVAESPDMLCRVARDVASECGGLPLAIVTVGRALIGKGLVDWKDALIQLRAGTPDNILELKSAFNHLKVSYELLGSKEAQSCFLFCSLFPDDHEIYVEDLTMYAMGEKFLTGIYTLQGARDRIRFLVNKLKASCLLLEGKDEECVKMHDVVRDVATYIGADKNEGCLSKAFSSYPNWDELENLNDCKRLSLMGNYIHDLPEQLPECSQLRTLLLQMNSGLKEIPDNFFEKMTSLRVLNLRGTTISSLPKSMSYLTNLRTLLLDGCIELEDVSALGDQKSLEVLSLRLTQVRKLPEEIGRLTNLKYLDLREIDFIKIPPKVISNLTRLEELHVGESFRDWEVGRKEPGENASLNEIISLTKLEALSVSVDNFKHLVRCDMDFKGKLERFCIQAGVFGRKYDYVSNCLRLQLSKSSIPHWVTVLLEKTADLTLWHSSCPQLDDASVGFESLKRLKLVGCNEMEFVVHGGVPPRITFHNLEKLSLYYMEKLKDITRDILLPGSLSNLRVLKVHYCPKLNITPIMQFANGLEELEVTWYNAAEILNNSDCMVSKRTSVTMTEIDKTGGGCDHAFLPRLRRLVLQVLPQLISIWKRDSMPPLGSLSNLTELNVQYCNKLRYLLSLCLAQRLDRLELLVIIGCDVMEKLISVEDEKVVVQSSEVAERLTSVSFSMCISPLYLIFSNLRELYISDCPGFRSLFSIGLAQNLMQLESLTVYRCLQMEVILKGEVGEIENEEESVRGKRILFPRW</sequence>
<keyword evidence="4" id="KW-0067">ATP-binding</keyword>
<evidence type="ECO:0000313" key="7">
    <source>
        <dbReference type="EMBL" id="KAK1283887.1"/>
    </source>
</evidence>
<dbReference type="Pfam" id="PF13855">
    <property type="entry name" value="LRR_8"/>
    <property type="match status" value="1"/>
</dbReference>
<dbReference type="PRINTS" id="PR00364">
    <property type="entry name" value="DISEASERSIST"/>
</dbReference>
<dbReference type="Pfam" id="PF23247">
    <property type="entry name" value="LRR_RPS2"/>
    <property type="match status" value="2"/>
</dbReference>
<comment type="caution">
    <text evidence="7">The sequence shown here is derived from an EMBL/GenBank/DDBJ whole genome shotgun (WGS) entry which is preliminary data.</text>
</comment>
<evidence type="ECO:0000256" key="2">
    <source>
        <dbReference type="ARBA" id="ARBA00022737"/>
    </source>
</evidence>
<dbReference type="InterPro" id="IPR036388">
    <property type="entry name" value="WH-like_DNA-bd_sf"/>
</dbReference>
<keyword evidence="4" id="KW-0547">Nucleotide-binding</keyword>
<dbReference type="GO" id="GO:0005524">
    <property type="term" value="F:ATP binding"/>
    <property type="evidence" value="ECO:0007669"/>
    <property type="project" value="UniProtKB-KW"/>
</dbReference>
<protein>
    <submittedName>
        <fullName evidence="7">Disease resistance protein</fullName>
    </submittedName>
</protein>
<evidence type="ECO:0000256" key="4">
    <source>
        <dbReference type="ARBA" id="ARBA00022840"/>
    </source>
</evidence>
<dbReference type="InterPro" id="IPR027417">
    <property type="entry name" value="P-loop_NTPase"/>
</dbReference>
<dbReference type="Gene3D" id="1.10.8.430">
    <property type="entry name" value="Helical domain of apoptotic protease-activating factors"/>
    <property type="match status" value="1"/>
</dbReference>
<comment type="similarity">
    <text evidence="1">Belongs to the disease resistance NB-LRR family.</text>
</comment>
<evidence type="ECO:0000313" key="8">
    <source>
        <dbReference type="Proteomes" id="UP001180020"/>
    </source>
</evidence>
<dbReference type="Pfam" id="PF00931">
    <property type="entry name" value="NB-ARC"/>
    <property type="match status" value="1"/>
</dbReference>
<name>A0AAV9C587_ACOCL</name>
<dbReference type="EMBL" id="JAUJYO010000021">
    <property type="protein sequence ID" value="KAK1283887.1"/>
    <property type="molecule type" value="Genomic_DNA"/>
</dbReference>
<organism evidence="7 8">
    <name type="scientific">Acorus calamus</name>
    <name type="common">Sweet flag</name>
    <dbReference type="NCBI Taxonomy" id="4465"/>
    <lineage>
        <taxon>Eukaryota</taxon>
        <taxon>Viridiplantae</taxon>
        <taxon>Streptophyta</taxon>
        <taxon>Embryophyta</taxon>
        <taxon>Tracheophyta</taxon>
        <taxon>Spermatophyta</taxon>
        <taxon>Magnoliopsida</taxon>
        <taxon>Liliopsida</taxon>
        <taxon>Acoraceae</taxon>
        <taxon>Acorus</taxon>
    </lineage>
</organism>
<proteinExistence type="inferred from homology"/>
<keyword evidence="2" id="KW-0677">Repeat</keyword>
<accession>A0AAV9C587</accession>
<dbReference type="Gene3D" id="3.80.10.10">
    <property type="entry name" value="Ribonuclease Inhibitor"/>
    <property type="match status" value="3"/>
</dbReference>
<dbReference type="InterPro" id="IPR002182">
    <property type="entry name" value="NB-ARC"/>
</dbReference>
<dbReference type="InterPro" id="IPR032675">
    <property type="entry name" value="LRR_dom_sf"/>
</dbReference>
<keyword evidence="8" id="KW-1185">Reference proteome</keyword>
<reference evidence="7" key="2">
    <citation type="submission" date="2023-06" db="EMBL/GenBank/DDBJ databases">
        <authorList>
            <person name="Ma L."/>
            <person name="Liu K.-W."/>
            <person name="Li Z."/>
            <person name="Hsiao Y.-Y."/>
            <person name="Qi Y."/>
            <person name="Fu T."/>
            <person name="Tang G."/>
            <person name="Zhang D."/>
            <person name="Sun W.-H."/>
            <person name="Liu D.-K."/>
            <person name="Li Y."/>
            <person name="Chen G.-Z."/>
            <person name="Liu X.-D."/>
            <person name="Liao X.-Y."/>
            <person name="Jiang Y.-T."/>
            <person name="Yu X."/>
            <person name="Hao Y."/>
            <person name="Huang J."/>
            <person name="Zhao X.-W."/>
            <person name="Ke S."/>
            <person name="Chen Y.-Y."/>
            <person name="Wu W.-L."/>
            <person name="Hsu J.-L."/>
            <person name="Lin Y.-F."/>
            <person name="Huang M.-D."/>
            <person name="Li C.-Y."/>
            <person name="Huang L."/>
            <person name="Wang Z.-W."/>
            <person name="Zhao X."/>
            <person name="Zhong W.-Y."/>
            <person name="Peng D.-H."/>
            <person name="Ahmad S."/>
            <person name="Lan S."/>
            <person name="Zhang J.-S."/>
            <person name="Tsai W.-C."/>
            <person name="Van De Peer Y."/>
            <person name="Liu Z.-J."/>
        </authorList>
    </citation>
    <scope>NUCLEOTIDE SEQUENCE</scope>
    <source>
        <strain evidence="7">CP</strain>
        <tissue evidence="7">Leaves</tissue>
    </source>
</reference>
<dbReference type="PANTHER" id="PTHR33463:SF198">
    <property type="entry name" value="RPP4C3"/>
    <property type="match status" value="1"/>
</dbReference>